<sequence length="390" mass="42255">MVAVLLVCSVPNSHAQEQSQAIGVPVPPLGAGPWVFDTAEQHKIRVSVVTKGLSHPWALAFLPDGEMLVTERPGRLRIIRDGVLDPQPIVGVPQVRTDGNGGLMDVAVHPRFADNQLVYLTYTKPVGNGMGAPALARGTLEGGTLTDVRDLIVTEGYEGNSGLNGRVAIGRDGKVYMSTGGRVGTVAQDPTSLRGKILRLNDDGSVPSDNPFADHAGHRPEIYTFGHRNTLGLMVHPETGMLWNHENGPNGGDEINIILRGRNYGWPVVSFGRNYPGSRITEHPTQEGMESPLVVWLPAIAVAGLAIYTGDQFPAWKGNAFVGSLREGGIPGTGHLQRVVFNDQTEELRRESMLTELRQRIREVREGPDGFLYLLTDEDDGVLLRIEPAP</sequence>
<gene>
    <name evidence="2" type="ORF">METZ01_LOCUS91589</name>
</gene>
<protein>
    <recommendedName>
        <fullName evidence="1">Glucose/Sorbosone dehydrogenase domain-containing protein</fullName>
    </recommendedName>
</protein>
<dbReference type="PANTHER" id="PTHR19328">
    <property type="entry name" value="HEDGEHOG-INTERACTING PROTEIN"/>
    <property type="match status" value="1"/>
</dbReference>
<reference evidence="2" key="1">
    <citation type="submission" date="2018-05" db="EMBL/GenBank/DDBJ databases">
        <authorList>
            <person name="Lanie J.A."/>
            <person name="Ng W.-L."/>
            <person name="Kazmierczak K.M."/>
            <person name="Andrzejewski T.M."/>
            <person name="Davidsen T.M."/>
            <person name="Wayne K.J."/>
            <person name="Tettelin H."/>
            <person name="Glass J.I."/>
            <person name="Rusch D."/>
            <person name="Podicherti R."/>
            <person name="Tsui H.-C.T."/>
            <person name="Winkler M.E."/>
        </authorList>
    </citation>
    <scope>NUCLEOTIDE SEQUENCE</scope>
</reference>
<dbReference type="Pfam" id="PF07995">
    <property type="entry name" value="GSDH"/>
    <property type="match status" value="1"/>
</dbReference>
<proteinExistence type="predicted"/>
<dbReference type="Gene3D" id="2.120.10.30">
    <property type="entry name" value="TolB, C-terminal domain"/>
    <property type="match status" value="1"/>
</dbReference>
<dbReference type="InterPro" id="IPR011042">
    <property type="entry name" value="6-blade_b-propeller_TolB-like"/>
</dbReference>
<organism evidence="2">
    <name type="scientific">marine metagenome</name>
    <dbReference type="NCBI Taxonomy" id="408172"/>
    <lineage>
        <taxon>unclassified sequences</taxon>
        <taxon>metagenomes</taxon>
        <taxon>ecological metagenomes</taxon>
    </lineage>
</organism>
<evidence type="ECO:0000259" key="1">
    <source>
        <dbReference type="Pfam" id="PF07995"/>
    </source>
</evidence>
<feature type="domain" description="Glucose/Sorbosone dehydrogenase" evidence="1">
    <location>
        <begin position="53"/>
        <end position="385"/>
    </location>
</feature>
<dbReference type="AlphaFoldDB" id="A0A381VEE6"/>
<evidence type="ECO:0000313" key="2">
    <source>
        <dbReference type="EMBL" id="SVA38735.1"/>
    </source>
</evidence>
<dbReference type="InterPro" id="IPR011041">
    <property type="entry name" value="Quinoprot_gluc/sorb_DH_b-prop"/>
</dbReference>
<dbReference type="SUPFAM" id="SSF50952">
    <property type="entry name" value="Soluble quinoprotein glucose dehydrogenase"/>
    <property type="match status" value="1"/>
</dbReference>
<dbReference type="PANTHER" id="PTHR19328:SF75">
    <property type="entry name" value="ALDOSE SUGAR DEHYDROGENASE YLII"/>
    <property type="match status" value="1"/>
</dbReference>
<name>A0A381VEE6_9ZZZZ</name>
<dbReference type="InterPro" id="IPR012938">
    <property type="entry name" value="Glc/Sorbosone_DH"/>
</dbReference>
<accession>A0A381VEE6</accession>
<dbReference type="EMBL" id="UINC01008615">
    <property type="protein sequence ID" value="SVA38735.1"/>
    <property type="molecule type" value="Genomic_DNA"/>
</dbReference>